<accession>A0ABM8VYG4</accession>
<gene>
    <name evidence="6" type="ORF">GMARGA_LOCUS1128</name>
</gene>
<dbReference type="PANTHER" id="PTHR11477:SF0">
    <property type="entry name" value="IP08861P-RELATED"/>
    <property type="match status" value="1"/>
</dbReference>
<evidence type="ECO:0000256" key="4">
    <source>
        <dbReference type="ARBA" id="ARBA00023242"/>
    </source>
</evidence>
<evidence type="ECO:0000313" key="6">
    <source>
        <dbReference type="EMBL" id="CAG8478621.1"/>
    </source>
</evidence>
<evidence type="ECO:0000256" key="2">
    <source>
        <dbReference type="ARBA" id="ARBA00022771"/>
    </source>
</evidence>
<keyword evidence="3" id="KW-0862">Zinc</keyword>
<name>A0ABM8VYG4_GIGMA</name>
<evidence type="ECO:0000256" key="1">
    <source>
        <dbReference type="ARBA" id="ARBA00022723"/>
    </source>
</evidence>
<keyword evidence="7" id="KW-1185">Reference proteome</keyword>
<evidence type="ECO:0000256" key="3">
    <source>
        <dbReference type="ARBA" id="ARBA00022833"/>
    </source>
</evidence>
<evidence type="ECO:0000259" key="5">
    <source>
        <dbReference type="PROSITE" id="PS51321"/>
    </source>
</evidence>
<reference evidence="6 7" key="1">
    <citation type="submission" date="2021-06" db="EMBL/GenBank/DDBJ databases">
        <authorList>
            <person name="Kallberg Y."/>
            <person name="Tangrot J."/>
            <person name="Rosling A."/>
        </authorList>
    </citation>
    <scope>NUCLEOTIDE SEQUENCE [LARGE SCALE GENOMIC DNA]</scope>
    <source>
        <strain evidence="6 7">120-4 pot B 10/14</strain>
    </source>
</reference>
<protein>
    <submittedName>
        <fullName evidence="6">35488_t:CDS:1</fullName>
    </submittedName>
</protein>
<dbReference type="Proteomes" id="UP000789901">
    <property type="component" value="Unassembled WGS sequence"/>
</dbReference>
<sequence>MNMPKHIKRSLSIKNIIIHHNFIPQYKKLPRPVARKDKGGIKPDGDLPIEINTGSERRNKYIKLIYDALRKTITEPDPNLNVRQRIFDIAMRIENKIFQNSDQMINEDDYKRNCYSKLWNLKDKNNPNFVKKVASGVISPEDVANMTSEEMASPEVKRKNAAVRHKWFQQTMRPQIDLKPMKLDSDGSLCGAFSGSGPTIWVQREPTNIFTNDDTDNEYYNNDRF</sequence>
<dbReference type="PROSITE" id="PS51321">
    <property type="entry name" value="TFIIS_CENTRAL"/>
    <property type="match status" value="1"/>
</dbReference>
<dbReference type="Gene3D" id="1.10.472.30">
    <property type="entry name" value="Transcription elongation factor S-II, central domain"/>
    <property type="match status" value="1"/>
</dbReference>
<dbReference type="SMART" id="SM00510">
    <property type="entry name" value="TFS2M"/>
    <property type="match status" value="1"/>
</dbReference>
<dbReference type="InterPro" id="IPR036575">
    <property type="entry name" value="TFIIS_cen_dom_sf"/>
</dbReference>
<dbReference type="PANTHER" id="PTHR11477">
    <property type="entry name" value="TRANSCRIPTION FACTOR S-II ZINC FINGER DOMAIN-CONTAINING PROTEIN"/>
    <property type="match status" value="1"/>
</dbReference>
<organism evidence="6 7">
    <name type="scientific">Gigaspora margarita</name>
    <dbReference type="NCBI Taxonomy" id="4874"/>
    <lineage>
        <taxon>Eukaryota</taxon>
        <taxon>Fungi</taxon>
        <taxon>Fungi incertae sedis</taxon>
        <taxon>Mucoromycota</taxon>
        <taxon>Glomeromycotina</taxon>
        <taxon>Glomeromycetes</taxon>
        <taxon>Diversisporales</taxon>
        <taxon>Gigasporaceae</taxon>
        <taxon>Gigaspora</taxon>
    </lineage>
</organism>
<dbReference type="Pfam" id="PF07500">
    <property type="entry name" value="TFIIS_M"/>
    <property type="match status" value="1"/>
</dbReference>
<feature type="domain" description="TFIIS central" evidence="5">
    <location>
        <begin position="57"/>
        <end position="179"/>
    </location>
</feature>
<evidence type="ECO:0000313" key="7">
    <source>
        <dbReference type="Proteomes" id="UP000789901"/>
    </source>
</evidence>
<proteinExistence type="predicted"/>
<dbReference type="InterPro" id="IPR003618">
    <property type="entry name" value="TFIIS_cen_dom"/>
</dbReference>
<dbReference type="EMBL" id="CAJVQB010000266">
    <property type="protein sequence ID" value="CAG8478621.1"/>
    <property type="molecule type" value="Genomic_DNA"/>
</dbReference>
<dbReference type="SUPFAM" id="SSF46942">
    <property type="entry name" value="Elongation factor TFIIS domain 2"/>
    <property type="match status" value="1"/>
</dbReference>
<comment type="caution">
    <text evidence="6">The sequence shown here is derived from an EMBL/GenBank/DDBJ whole genome shotgun (WGS) entry which is preliminary data.</text>
</comment>
<keyword evidence="1" id="KW-0479">Metal-binding</keyword>
<keyword evidence="4" id="KW-0539">Nucleus</keyword>
<keyword evidence="2" id="KW-0863">Zinc-finger</keyword>